<feature type="transmembrane region" description="Helical" evidence="1">
    <location>
        <begin position="28"/>
        <end position="49"/>
    </location>
</feature>
<keyword evidence="1" id="KW-1133">Transmembrane helix</keyword>
<sequence>MTQIEQDEQEDKPLDPVMEKLRRRMIRLQIVSGSVMFIALMAVFGAVVYKATGSSKTPATQSVAPNLAVPTGNGPMAVTASLPQGFTIENVSYSGGDMLFYGRLANGTRKALVFNVASGRFLADVTVDGQ</sequence>
<evidence type="ECO:0008006" key="4">
    <source>
        <dbReference type="Google" id="ProtNLM"/>
    </source>
</evidence>
<evidence type="ECO:0000313" key="2">
    <source>
        <dbReference type="EMBL" id="OAE47783.1"/>
    </source>
</evidence>
<evidence type="ECO:0000313" key="3">
    <source>
        <dbReference type="Proteomes" id="UP000077098"/>
    </source>
</evidence>
<dbReference type="AlphaFoldDB" id="A0A176XGH8"/>
<name>A0A176XGH8_AGRTU</name>
<dbReference type="RefSeq" id="WP_063948210.1">
    <property type="nucleotide sequence ID" value="NZ_CP072308.1"/>
</dbReference>
<dbReference type="Proteomes" id="UP000077098">
    <property type="component" value="Unassembled WGS sequence"/>
</dbReference>
<comment type="caution">
    <text evidence="2">The sequence shown here is derived from an EMBL/GenBank/DDBJ whole genome shotgun (WGS) entry which is preliminary data.</text>
</comment>
<evidence type="ECO:0000256" key="1">
    <source>
        <dbReference type="SAM" id="Phobius"/>
    </source>
</evidence>
<accession>A0A176XGH8</accession>
<proteinExistence type="predicted"/>
<gene>
    <name evidence="2" type="ORF">A7J57_06015</name>
</gene>
<keyword evidence="1" id="KW-0812">Transmembrane</keyword>
<dbReference type="EMBL" id="LXPS01000009">
    <property type="protein sequence ID" value="OAE47783.1"/>
    <property type="molecule type" value="Genomic_DNA"/>
</dbReference>
<keyword evidence="1" id="KW-0472">Membrane</keyword>
<protein>
    <recommendedName>
        <fullName evidence="4">Fimbrial protein</fullName>
    </recommendedName>
</protein>
<reference evidence="2 3" key="1">
    <citation type="submission" date="2016-05" db="EMBL/GenBank/DDBJ databases">
        <authorList>
            <person name="Lavstsen T."/>
            <person name="Jespersen J.S."/>
        </authorList>
    </citation>
    <scope>NUCLEOTIDE SEQUENCE [LARGE SCALE GENOMIC DNA]</scope>
    <source>
        <strain evidence="2 3">KCJ1736</strain>
    </source>
</reference>
<organism evidence="2 3">
    <name type="scientific">Agrobacterium tumefaciens</name>
    <dbReference type="NCBI Taxonomy" id="358"/>
    <lineage>
        <taxon>Bacteria</taxon>
        <taxon>Pseudomonadati</taxon>
        <taxon>Pseudomonadota</taxon>
        <taxon>Alphaproteobacteria</taxon>
        <taxon>Hyphomicrobiales</taxon>
        <taxon>Rhizobiaceae</taxon>
        <taxon>Rhizobium/Agrobacterium group</taxon>
        <taxon>Agrobacterium</taxon>
        <taxon>Agrobacterium tumefaciens complex</taxon>
    </lineage>
</organism>